<dbReference type="Proteomes" id="UP000299102">
    <property type="component" value="Unassembled WGS sequence"/>
</dbReference>
<dbReference type="InterPro" id="IPR040167">
    <property type="entry name" value="TF_CP2-like"/>
</dbReference>
<evidence type="ECO:0000313" key="5">
    <source>
        <dbReference type="Proteomes" id="UP000299102"/>
    </source>
</evidence>
<dbReference type="InterPro" id="IPR007604">
    <property type="entry name" value="CP2"/>
</dbReference>
<dbReference type="PANTHER" id="PTHR11037:SF21">
    <property type="entry name" value="GEMINI, ISOFORM C"/>
    <property type="match status" value="1"/>
</dbReference>
<keyword evidence="1" id="KW-0539">Nucleus</keyword>
<feature type="region of interest" description="Disordered" evidence="2">
    <location>
        <begin position="184"/>
        <end position="206"/>
    </location>
</feature>
<name>A0A4C1W0G6_EUMVA</name>
<dbReference type="OrthoDB" id="9996779at2759"/>
<dbReference type="GO" id="GO:0001228">
    <property type="term" value="F:DNA-binding transcription activator activity, RNA polymerase II-specific"/>
    <property type="evidence" value="ECO:0007669"/>
    <property type="project" value="TreeGrafter"/>
</dbReference>
<accession>A0A4C1W0G6</accession>
<comment type="caution">
    <text evidence="4">The sequence shown here is derived from an EMBL/GenBank/DDBJ whole genome shotgun (WGS) entry which is preliminary data.</text>
</comment>
<gene>
    <name evidence="4" type="primary">Tfcp2</name>
    <name evidence="4" type="ORF">EVAR_86593_1</name>
</gene>
<reference evidence="4 5" key="1">
    <citation type="journal article" date="2019" name="Commun. Biol.">
        <title>The bagworm genome reveals a unique fibroin gene that provides high tensile strength.</title>
        <authorList>
            <person name="Kono N."/>
            <person name="Nakamura H."/>
            <person name="Ohtoshi R."/>
            <person name="Tomita M."/>
            <person name="Numata K."/>
            <person name="Arakawa K."/>
        </authorList>
    </citation>
    <scope>NUCLEOTIDE SEQUENCE [LARGE SCALE GENOMIC DNA]</scope>
</reference>
<keyword evidence="1" id="KW-0238">DNA-binding</keyword>
<evidence type="ECO:0000259" key="3">
    <source>
        <dbReference type="PROSITE" id="PS51968"/>
    </source>
</evidence>
<dbReference type="GO" id="GO:0005634">
    <property type="term" value="C:nucleus"/>
    <property type="evidence" value="ECO:0007669"/>
    <property type="project" value="UniProtKB-SubCell"/>
</dbReference>
<dbReference type="GO" id="GO:0000978">
    <property type="term" value="F:RNA polymerase II cis-regulatory region sequence-specific DNA binding"/>
    <property type="evidence" value="ECO:0007669"/>
    <property type="project" value="TreeGrafter"/>
</dbReference>
<keyword evidence="5" id="KW-1185">Reference proteome</keyword>
<feature type="domain" description="Grh/CP2 DB" evidence="3">
    <location>
        <begin position="439"/>
        <end position="580"/>
    </location>
</feature>
<evidence type="ECO:0000256" key="1">
    <source>
        <dbReference type="PROSITE-ProRule" id="PRU01313"/>
    </source>
</evidence>
<organism evidence="4 5">
    <name type="scientific">Eumeta variegata</name>
    <name type="common">Bagworm moth</name>
    <name type="synonym">Eumeta japonica</name>
    <dbReference type="NCBI Taxonomy" id="151549"/>
    <lineage>
        <taxon>Eukaryota</taxon>
        <taxon>Metazoa</taxon>
        <taxon>Ecdysozoa</taxon>
        <taxon>Arthropoda</taxon>
        <taxon>Hexapoda</taxon>
        <taxon>Insecta</taxon>
        <taxon>Pterygota</taxon>
        <taxon>Neoptera</taxon>
        <taxon>Endopterygota</taxon>
        <taxon>Lepidoptera</taxon>
        <taxon>Glossata</taxon>
        <taxon>Ditrysia</taxon>
        <taxon>Tineoidea</taxon>
        <taxon>Psychidae</taxon>
        <taxon>Oiketicinae</taxon>
        <taxon>Eumeta</taxon>
    </lineage>
</organism>
<proteinExistence type="predicted"/>
<comment type="subcellular location">
    <subcellularLocation>
        <location evidence="1">Nucleus</location>
    </subcellularLocation>
</comment>
<dbReference type="EMBL" id="BGZK01000458">
    <property type="protein sequence ID" value="GBP44778.1"/>
    <property type="molecule type" value="Genomic_DNA"/>
</dbReference>
<dbReference type="PANTHER" id="PTHR11037">
    <property type="entry name" value="TRANSCRIPTION FACTOR CP2"/>
    <property type="match status" value="1"/>
</dbReference>
<evidence type="ECO:0000313" key="4">
    <source>
        <dbReference type="EMBL" id="GBP44778.1"/>
    </source>
</evidence>
<evidence type="ECO:0000256" key="2">
    <source>
        <dbReference type="SAM" id="MobiDB-lite"/>
    </source>
</evidence>
<dbReference type="PROSITE" id="PS51968">
    <property type="entry name" value="GRH_CP2_DB"/>
    <property type="match status" value="1"/>
</dbReference>
<dbReference type="AlphaFoldDB" id="A0A4C1W0G6"/>
<dbReference type="STRING" id="151549.A0A4C1W0G6"/>
<dbReference type="Pfam" id="PF04516">
    <property type="entry name" value="CP2"/>
    <property type="match status" value="1"/>
</dbReference>
<protein>
    <submittedName>
        <fullName evidence="4">Alpha-globin transcription factor CP2</fullName>
    </submittedName>
</protein>
<sequence>MVVEHQPRLSAAAVLEFAAREAREGRRLTEFGAQAFASVTYNTYDFYHLMNFINSLLYIFLFQTERPELLIFTAENMRMKQKVYGDGDAVCRRRSFRFISYILDKSQGLLADYWPKSFTIVVPSSPAAVGDMGGSGSSSSSHVSPVWQVNDLDLDLPGELSMKHVDSEALLSLPTLAVFKQEAPSPTGGAAISPGHNRHWQRRHDDRQRCGVGTVTRTDGHLLQKSVSLQIPIVGHGHEAVLDQRRHRFRKFQKLSMEKLKGGIFDGSQIRQLMKDTDFIKVMTVPESDACKSFVLVVENFLGNYSEEQGKRFHQDLKVMEERYQGRWDCHMMADYCWSLKEIITRMAVDGEQRVDAMCQQLTAHPAPIVTSHVGSSESMQCQSTMGAGTLMTLNGYHSPPTAMDNKGGGLLICSPASSLDGLLSTPPAAPCPEPCFKDDMRFQYVLAAATSIATKTNEETLTYLNQGQPYEIKLKKLGDLSQYKGKILKSVIKICFHERRLQYMEREQMAQWHQERPGERIVEVDIPLSYGVTRVVQAPAPHLLNAVEVFWDPTKDVGVYVKVRPLPDLDADADDHLVV</sequence>